<dbReference type="AlphaFoldDB" id="A0A3D8L7Q6"/>
<gene>
    <name evidence="1" type="ORF">DXT99_21790</name>
</gene>
<accession>A0A3D8L7Q6</accession>
<protein>
    <submittedName>
        <fullName evidence="1">Uncharacterized protein</fullName>
    </submittedName>
</protein>
<dbReference type="EMBL" id="QRGR01000030">
    <property type="protein sequence ID" value="RDV13012.1"/>
    <property type="molecule type" value="Genomic_DNA"/>
</dbReference>
<comment type="caution">
    <text evidence="1">The sequence shown here is derived from an EMBL/GenBank/DDBJ whole genome shotgun (WGS) entry which is preliminary data.</text>
</comment>
<dbReference type="OrthoDB" id="5381604at2"/>
<evidence type="ECO:0000313" key="2">
    <source>
        <dbReference type="Proteomes" id="UP000256708"/>
    </source>
</evidence>
<name>A0A3D8L7Q6_9BACT</name>
<evidence type="ECO:0000313" key="1">
    <source>
        <dbReference type="EMBL" id="RDV13012.1"/>
    </source>
</evidence>
<dbReference type="RefSeq" id="WP_115567709.1">
    <property type="nucleotide sequence ID" value="NZ_QRGR01000030.1"/>
</dbReference>
<dbReference type="Proteomes" id="UP000256708">
    <property type="component" value="Unassembled WGS sequence"/>
</dbReference>
<proteinExistence type="predicted"/>
<organism evidence="1 2">
    <name type="scientific">Pontibacter diazotrophicus</name>
    <dbReference type="NCBI Taxonomy" id="1400979"/>
    <lineage>
        <taxon>Bacteria</taxon>
        <taxon>Pseudomonadati</taxon>
        <taxon>Bacteroidota</taxon>
        <taxon>Cytophagia</taxon>
        <taxon>Cytophagales</taxon>
        <taxon>Hymenobacteraceae</taxon>
        <taxon>Pontibacter</taxon>
    </lineage>
</organism>
<sequence length="82" mass="9057">MNLGRLHPLCTFITAPDSWVELEFDFSPYADRTDLNPVQISSVGGEGNFIPGIFFIDDIRVEGKCPKSETGQNLSQGSGLFY</sequence>
<keyword evidence="2" id="KW-1185">Reference proteome</keyword>
<reference evidence="2" key="1">
    <citation type="submission" date="2018-08" db="EMBL/GenBank/DDBJ databases">
        <authorList>
            <person name="Liu Z.-W."/>
            <person name="Du Z.-J."/>
        </authorList>
    </citation>
    <scope>NUCLEOTIDE SEQUENCE [LARGE SCALE GENOMIC DNA]</scope>
    <source>
        <strain evidence="2">H4X</strain>
    </source>
</reference>